<dbReference type="PANTHER" id="PTHR21716:SF16">
    <property type="entry name" value="BLL1467 PROTEIN"/>
    <property type="match status" value="1"/>
</dbReference>
<reference evidence="7 8" key="1">
    <citation type="submission" date="2014-05" db="EMBL/GenBank/DDBJ databases">
        <title>Draft Genome Sequence of Nitratireductor basaltis Strain UMTGB225, A Marine Bacterium Isolated from Green Barrel Tunicate.</title>
        <authorList>
            <person name="Gan H.Y."/>
        </authorList>
    </citation>
    <scope>NUCLEOTIDE SEQUENCE [LARGE SCALE GENOMIC DNA]</scope>
    <source>
        <strain evidence="7 8">UMTGB225</strain>
    </source>
</reference>
<evidence type="ECO:0000313" key="7">
    <source>
        <dbReference type="EMBL" id="KFB08883.1"/>
    </source>
</evidence>
<evidence type="ECO:0008006" key="9">
    <source>
        <dbReference type="Google" id="ProtNLM"/>
    </source>
</evidence>
<name>A0A084U7E7_9HYPH</name>
<evidence type="ECO:0000313" key="8">
    <source>
        <dbReference type="Proteomes" id="UP000053675"/>
    </source>
</evidence>
<comment type="similarity">
    <text evidence="2">Belongs to the autoinducer-2 exporter (AI-2E) (TC 2.A.86) family.</text>
</comment>
<dbReference type="Proteomes" id="UP000053675">
    <property type="component" value="Unassembled WGS sequence"/>
</dbReference>
<evidence type="ECO:0000256" key="3">
    <source>
        <dbReference type="ARBA" id="ARBA00022692"/>
    </source>
</evidence>
<organism evidence="7 8">
    <name type="scientific">Nitratireductor basaltis</name>
    <dbReference type="NCBI Taxonomy" id="472175"/>
    <lineage>
        <taxon>Bacteria</taxon>
        <taxon>Pseudomonadati</taxon>
        <taxon>Pseudomonadota</taxon>
        <taxon>Alphaproteobacteria</taxon>
        <taxon>Hyphomicrobiales</taxon>
        <taxon>Phyllobacteriaceae</taxon>
        <taxon>Nitratireductor</taxon>
    </lineage>
</organism>
<keyword evidence="4 6" id="KW-1133">Transmembrane helix</keyword>
<evidence type="ECO:0000256" key="2">
    <source>
        <dbReference type="ARBA" id="ARBA00009773"/>
    </source>
</evidence>
<evidence type="ECO:0000256" key="6">
    <source>
        <dbReference type="SAM" id="Phobius"/>
    </source>
</evidence>
<dbReference type="PANTHER" id="PTHR21716">
    <property type="entry name" value="TRANSMEMBRANE PROTEIN"/>
    <property type="match status" value="1"/>
</dbReference>
<feature type="transmembrane region" description="Helical" evidence="6">
    <location>
        <begin position="166"/>
        <end position="188"/>
    </location>
</feature>
<feature type="transmembrane region" description="Helical" evidence="6">
    <location>
        <begin position="285"/>
        <end position="304"/>
    </location>
</feature>
<gene>
    <name evidence="7" type="ORF">EL18_03138</name>
</gene>
<keyword evidence="8" id="KW-1185">Reference proteome</keyword>
<dbReference type="PATRIC" id="fig|472175.3.peg.3134"/>
<protein>
    <recommendedName>
        <fullName evidence="9">Permease</fullName>
    </recommendedName>
</protein>
<feature type="transmembrane region" description="Helical" evidence="6">
    <location>
        <begin position="54"/>
        <end position="72"/>
    </location>
</feature>
<dbReference type="EMBL" id="JMQM01000002">
    <property type="protein sequence ID" value="KFB08883.1"/>
    <property type="molecule type" value="Genomic_DNA"/>
</dbReference>
<accession>A0A084U7E7</accession>
<comment type="caution">
    <text evidence="7">The sequence shown here is derived from an EMBL/GenBank/DDBJ whole genome shotgun (WGS) entry which is preliminary data.</text>
</comment>
<comment type="subcellular location">
    <subcellularLocation>
        <location evidence="1">Membrane</location>
        <topology evidence="1">Multi-pass membrane protein</topology>
    </subcellularLocation>
</comment>
<dbReference type="eggNOG" id="COG0628">
    <property type="taxonomic scope" value="Bacteria"/>
</dbReference>
<keyword evidence="3 6" id="KW-0812">Transmembrane</keyword>
<evidence type="ECO:0000256" key="1">
    <source>
        <dbReference type="ARBA" id="ARBA00004141"/>
    </source>
</evidence>
<feature type="transmembrane region" description="Helical" evidence="6">
    <location>
        <begin position="324"/>
        <end position="354"/>
    </location>
</feature>
<feature type="transmembrane region" description="Helical" evidence="6">
    <location>
        <begin position="27"/>
        <end position="48"/>
    </location>
</feature>
<dbReference type="STRING" id="472175.EL18_03138"/>
<dbReference type="InterPro" id="IPR002549">
    <property type="entry name" value="AI-2E-like"/>
</dbReference>
<dbReference type="GO" id="GO:0016020">
    <property type="term" value="C:membrane"/>
    <property type="evidence" value="ECO:0007669"/>
    <property type="project" value="UniProtKB-SubCell"/>
</dbReference>
<feature type="transmembrane region" description="Helical" evidence="6">
    <location>
        <begin position="84"/>
        <end position="109"/>
    </location>
</feature>
<dbReference type="AlphaFoldDB" id="A0A084U7E7"/>
<keyword evidence="5 6" id="KW-0472">Membrane</keyword>
<proteinExistence type="inferred from homology"/>
<dbReference type="GO" id="GO:0055085">
    <property type="term" value="P:transmembrane transport"/>
    <property type="evidence" value="ECO:0007669"/>
    <property type="project" value="TreeGrafter"/>
</dbReference>
<sequence>MEAFMPAQSRKKPPVVRLPPKSNLELVLTRGAQIAIIFIALLAVIFILQAGRFLLAPFALAIVVGLMMGPVANKLESWRLPPTVSAAISVLLFIFIIIVVGAAVVAPLASWSERIPQLWGELQLKLSSLREPLETVRNLQKELQSVTGASEGMTVNVDEETAVESVAVLAPTLLAQLLIFLASLYFFVATRHQTRAAILTIFIDRRLRWRAAHIFREVEDLVSGYLLAITLINIGLAIAVGLGLLMIGVPSALLWGALAGILNFVIYIGPAIMAVILFGVGLMSFDTFAGAFLPPLVYLTINAIEAQFVTPTVIGRQMTMNPFLVFLAVAFWLWLWGPVGGFIAIPALLIFIAIARNLMPGINWGLPPESER</sequence>
<feature type="transmembrane region" description="Helical" evidence="6">
    <location>
        <begin position="253"/>
        <end position="278"/>
    </location>
</feature>
<dbReference type="Pfam" id="PF01594">
    <property type="entry name" value="AI-2E_transport"/>
    <property type="match status" value="1"/>
</dbReference>
<evidence type="ECO:0000256" key="4">
    <source>
        <dbReference type="ARBA" id="ARBA00022989"/>
    </source>
</evidence>
<evidence type="ECO:0000256" key="5">
    <source>
        <dbReference type="ARBA" id="ARBA00023136"/>
    </source>
</evidence>
<feature type="transmembrane region" description="Helical" evidence="6">
    <location>
        <begin position="225"/>
        <end position="247"/>
    </location>
</feature>